<dbReference type="AlphaFoldDB" id="A0A3D8T942"/>
<gene>
    <name evidence="9" type="ORF">BP5796_00291</name>
</gene>
<dbReference type="InterPro" id="IPR036236">
    <property type="entry name" value="Znf_C2H2_sf"/>
</dbReference>
<evidence type="ECO:0000256" key="2">
    <source>
        <dbReference type="ARBA" id="ARBA00022737"/>
    </source>
</evidence>
<evidence type="ECO:0000256" key="7">
    <source>
        <dbReference type="SAM" id="MobiDB-lite"/>
    </source>
</evidence>
<evidence type="ECO:0000313" key="9">
    <source>
        <dbReference type="EMBL" id="RDW94528.1"/>
    </source>
</evidence>
<reference evidence="9 10" key="1">
    <citation type="journal article" date="2018" name="IMA Fungus">
        <title>IMA Genome-F 9: Draft genome sequence of Annulohypoxylon stygium, Aspergillus mulundensis, Berkeleyomyces basicola (syn. Thielaviopsis basicola), Ceratocystis smalleyi, two Cercospora beticola strains, Coleophoma cylindrospora, Fusarium fracticaudum, Phialophora cf. hyalina, and Morchella septimelata.</title>
        <authorList>
            <person name="Wingfield B.D."/>
            <person name="Bills G.F."/>
            <person name="Dong Y."/>
            <person name="Huang W."/>
            <person name="Nel W.J."/>
            <person name="Swalarsk-Parry B.S."/>
            <person name="Vaghefi N."/>
            <person name="Wilken P.M."/>
            <person name="An Z."/>
            <person name="de Beer Z.W."/>
            <person name="De Vos L."/>
            <person name="Chen L."/>
            <person name="Duong T.A."/>
            <person name="Gao Y."/>
            <person name="Hammerbacher A."/>
            <person name="Kikkert J.R."/>
            <person name="Li Y."/>
            <person name="Li H."/>
            <person name="Li K."/>
            <person name="Li Q."/>
            <person name="Liu X."/>
            <person name="Ma X."/>
            <person name="Naidoo K."/>
            <person name="Pethybridge S.J."/>
            <person name="Sun J."/>
            <person name="Steenkamp E.T."/>
            <person name="van der Nest M.A."/>
            <person name="van Wyk S."/>
            <person name="Wingfield M.J."/>
            <person name="Xiong C."/>
            <person name="Yue Q."/>
            <person name="Zhang X."/>
        </authorList>
    </citation>
    <scope>NUCLEOTIDE SEQUENCE [LARGE SCALE GENOMIC DNA]</scope>
    <source>
        <strain evidence="9 10">BP5796</strain>
    </source>
</reference>
<evidence type="ECO:0000256" key="5">
    <source>
        <dbReference type="ARBA" id="ARBA00044085"/>
    </source>
</evidence>
<sequence>MCEQQRKRPSLPGRDSSGKRVDILNEDSQTTFSRAEGSSSPSNTTFQRPTMPTSHSSSSFVSSPTPDLIRSGSSDTRDSDSSHPATPPTPMDDFHGRHSDHGASFLPDHLAQHSYPGQQLFGDYGHYTMNQAGYYPEKIRDMYEDDSQQSDKGPKRYPCKFAEREGCTKTFTTSGHASRHSKIHTAEKSILCEFPGCNKKFTRKDNMRQHYETHSKEKDRPRKSQSSHSPLTRPAGIKKPARQYSLSDGRPAIAATEDAVVDPQLYTTVPSYANDRCTPVSPGQSAYSVPIVDRTLSSRPVTCRMESALDVLANAANYSNSR</sequence>
<evidence type="ECO:0000256" key="1">
    <source>
        <dbReference type="ARBA" id="ARBA00022723"/>
    </source>
</evidence>
<evidence type="ECO:0000313" key="10">
    <source>
        <dbReference type="Proteomes" id="UP000256328"/>
    </source>
</evidence>
<keyword evidence="2" id="KW-0677">Repeat</keyword>
<feature type="compositionally biased region" description="Basic and acidic residues" evidence="7">
    <location>
        <begin position="203"/>
        <end position="222"/>
    </location>
</feature>
<evidence type="ECO:0000259" key="8">
    <source>
        <dbReference type="PROSITE" id="PS50157"/>
    </source>
</evidence>
<feature type="domain" description="C2H2-type" evidence="8">
    <location>
        <begin position="157"/>
        <end position="189"/>
    </location>
</feature>
<dbReference type="Proteomes" id="UP000256328">
    <property type="component" value="Unassembled WGS sequence"/>
</dbReference>
<dbReference type="SMART" id="SM00355">
    <property type="entry name" value="ZnF_C2H2"/>
    <property type="match status" value="2"/>
</dbReference>
<dbReference type="GO" id="GO:0005667">
    <property type="term" value="C:transcription regulator complex"/>
    <property type="evidence" value="ECO:0007669"/>
    <property type="project" value="TreeGrafter"/>
</dbReference>
<organism evidence="9 10">
    <name type="scientific">Coleophoma crateriformis</name>
    <dbReference type="NCBI Taxonomy" id="565419"/>
    <lineage>
        <taxon>Eukaryota</taxon>
        <taxon>Fungi</taxon>
        <taxon>Dikarya</taxon>
        <taxon>Ascomycota</taxon>
        <taxon>Pezizomycotina</taxon>
        <taxon>Leotiomycetes</taxon>
        <taxon>Helotiales</taxon>
        <taxon>Dermateaceae</taxon>
        <taxon>Coleophoma</taxon>
    </lineage>
</organism>
<dbReference type="Pfam" id="PF00096">
    <property type="entry name" value="zf-C2H2"/>
    <property type="match status" value="1"/>
</dbReference>
<evidence type="ECO:0000256" key="3">
    <source>
        <dbReference type="ARBA" id="ARBA00022771"/>
    </source>
</evidence>
<evidence type="ECO:0000256" key="6">
    <source>
        <dbReference type="PROSITE-ProRule" id="PRU00042"/>
    </source>
</evidence>
<feature type="compositionally biased region" description="Low complexity" evidence="7">
    <location>
        <begin position="49"/>
        <end position="74"/>
    </location>
</feature>
<dbReference type="PANTHER" id="PTHR14003:SF19">
    <property type="entry name" value="YY2 TRANSCRIPTION FACTOR"/>
    <property type="match status" value="1"/>
</dbReference>
<dbReference type="Gene3D" id="3.30.160.60">
    <property type="entry name" value="Classic Zinc Finger"/>
    <property type="match status" value="2"/>
</dbReference>
<dbReference type="PROSITE" id="PS50157">
    <property type="entry name" value="ZINC_FINGER_C2H2_2"/>
    <property type="match status" value="2"/>
</dbReference>
<dbReference type="PROSITE" id="PS00028">
    <property type="entry name" value="ZINC_FINGER_C2H2_1"/>
    <property type="match status" value="1"/>
</dbReference>
<comment type="caution">
    <text evidence="9">The sequence shown here is derived from an EMBL/GenBank/DDBJ whole genome shotgun (WGS) entry which is preliminary data.</text>
</comment>
<keyword evidence="3 6" id="KW-0863">Zinc-finger</keyword>
<keyword evidence="4" id="KW-0862">Zinc</keyword>
<keyword evidence="10" id="KW-1185">Reference proteome</keyword>
<keyword evidence="1" id="KW-0479">Metal-binding</keyword>
<dbReference type="InterPro" id="IPR013087">
    <property type="entry name" value="Znf_C2H2_type"/>
</dbReference>
<name>A0A3D8T942_9HELO</name>
<feature type="compositionally biased region" description="Basic and acidic residues" evidence="7">
    <location>
        <begin position="92"/>
        <end position="101"/>
    </location>
</feature>
<protein>
    <recommendedName>
        <fullName evidence="5">C2H2 type master regulator of conidiophore development brlA</fullName>
    </recommendedName>
</protein>
<dbReference type="OrthoDB" id="6365676at2759"/>
<dbReference type="GO" id="GO:0000785">
    <property type="term" value="C:chromatin"/>
    <property type="evidence" value="ECO:0007669"/>
    <property type="project" value="TreeGrafter"/>
</dbReference>
<dbReference type="PANTHER" id="PTHR14003">
    <property type="entry name" value="TRANSCRIPTIONAL REPRESSOR PROTEIN YY"/>
    <property type="match status" value="1"/>
</dbReference>
<dbReference type="EMBL" id="PDLN01000001">
    <property type="protein sequence ID" value="RDW94528.1"/>
    <property type="molecule type" value="Genomic_DNA"/>
</dbReference>
<dbReference type="GO" id="GO:0008270">
    <property type="term" value="F:zinc ion binding"/>
    <property type="evidence" value="ECO:0007669"/>
    <property type="project" value="UniProtKB-KW"/>
</dbReference>
<dbReference type="SUPFAM" id="SSF57667">
    <property type="entry name" value="beta-beta-alpha zinc fingers"/>
    <property type="match status" value="1"/>
</dbReference>
<feature type="region of interest" description="Disordered" evidence="7">
    <location>
        <begin position="1"/>
        <end position="109"/>
    </location>
</feature>
<feature type="domain" description="C2H2-type" evidence="8">
    <location>
        <begin position="190"/>
        <end position="219"/>
    </location>
</feature>
<proteinExistence type="predicted"/>
<accession>A0A3D8T942</accession>
<feature type="region of interest" description="Disordered" evidence="7">
    <location>
        <begin position="203"/>
        <end position="244"/>
    </location>
</feature>
<dbReference type="GO" id="GO:0000978">
    <property type="term" value="F:RNA polymerase II cis-regulatory region sequence-specific DNA binding"/>
    <property type="evidence" value="ECO:0007669"/>
    <property type="project" value="TreeGrafter"/>
</dbReference>
<evidence type="ECO:0000256" key="4">
    <source>
        <dbReference type="ARBA" id="ARBA00022833"/>
    </source>
</evidence>
<feature type="compositionally biased region" description="Polar residues" evidence="7">
    <location>
        <begin position="26"/>
        <end position="48"/>
    </location>
</feature>
<dbReference type="GO" id="GO:0000981">
    <property type="term" value="F:DNA-binding transcription factor activity, RNA polymerase II-specific"/>
    <property type="evidence" value="ECO:0007669"/>
    <property type="project" value="TreeGrafter"/>
</dbReference>